<evidence type="ECO:0000313" key="2">
    <source>
        <dbReference type="Proteomes" id="UP000823775"/>
    </source>
</evidence>
<evidence type="ECO:0000313" key="1">
    <source>
        <dbReference type="EMBL" id="MCD9559254.1"/>
    </source>
</evidence>
<gene>
    <name evidence="1" type="ORF">HAX54_017115</name>
</gene>
<feature type="non-terminal residue" evidence="1">
    <location>
        <position position="117"/>
    </location>
</feature>
<accession>A0ABS8UK59</accession>
<reference evidence="1 2" key="1">
    <citation type="journal article" date="2021" name="BMC Genomics">
        <title>Datura genome reveals duplications of psychoactive alkaloid biosynthetic genes and high mutation rate following tissue culture.</title>
        <authorList>
            <person name="Rajewski A."/>
            <person name="Carter-House D."/>
            <person name="Stajich J."/>
            <person name="Litt A."/>
        </authorList>
    </citation>
    <scope>NUCLEOTIDE SEQUENCE [LARGE SCALE GENOMIC DNA]</scope>
    <source>
        <strain evidence="1">AR-01</strain>
    </source>
</reference>
<protein>
    <submittedName>
        <fullName evidence="1">Uncharacterized protein</fullName>
    </submittedName>
</protein>
<sequence>LGEGGEFNVGVFLGEVGRWRGGKVEMLKIDEYGEMGMLGNGEAKMEIKMVERGEVEENICGGIEAVVNRWCITREVLRSRPQEAKAKHYFMLGKGCGAAGARPSFVVVVGSGLGNRK</sequence>
<feature type="non-terminal residue" evidence="1">
    <location>
        <position position="1"/>
    </location>
</feature>
<name>A0ABS8UK59_DATST</name>
<dbReference type="Proteomes" id="UP000823775">
    <property type="component" value="Unassembled WGS sequence"/>
</dbReference>
<dbReference type="EMBL" id="JACEIK010002118">
    <property type="protein sequence ID" value="MCD9559254.1"/>
    <property type="molecule type" value="Genomic_DNA"/>
</dbReference>
<comment type="caution">
    <text evidence="1">The sequence shown here is derived from an EMBL/GenBank/DDBJ whole genome shotgun (WGS) entry which is preliminary data.</text>
</comment>
<keyword evidence="2" id="KW-1185">Reference proteome</keyword>
<organism evidence="1 2">
    <name type="scientific">Datura stramonium</name>
    <name type="common">Jimsonweed</name>
    <name type="synonym">Common thornapple</name>
    <dbReference type="NCBI Taxonomy" id="4076"/>
    <lineage>
        <taxon>Eukaryota</taxon>
        <taxon>Viridiplantae</taxon>
        <taxon>Streptophyta</taxon>
        <taxon>Embryophyta</taxon>
        <taxon>Tracheophyta</taxon>
        <taxon>Spermatophyta</taxon>
        <taxon>Magnoliopsida</taxon>
        <taxon>eudicotyledons</taxon>
        <taxon>Gunneridae</taxon>
        <taxon>Pentapetalae</taxon>
        <taxon>asterids</taxon>
        <taxon>lamiids</taxon>
        <taxon>Solanales</taxon>
        <taxon>Solanaceae</taxon>
        <taxon>Solanoideae</taxon>
        <taxon>Datureae</taxon>
        <taxon>Datura</taxon>
    </lineage>
</organism>
<proteinExistence type="predicted"/>